<dbReference type="GO" id="GO:0016758">
    <property type="term" value="F:hexosyltransferase activity"/>
    <property type="evidence" value="ECO:0007669"/>
    <property type="project" value="UniProtKB-ARBA"/>
</dbReference>
<gene>
    <name evidence="2" type="ORF">H6B30_03870</name>
</gene>
<evidence type="ECO:0000313" key="3">
    <source>
        <dbReference type="Proteomes" id="UP000764045"/>
    </source>
</evidence>
<keyword evidence="3" id="KW-1185">Reference proteome</keyword>
<accession>A0A938WKP2</accession>
<organism evidence="2 3">
    <name type="scientific">Marseilla massiliensis</name>
    <dbReference type="NCBI Taxonomy" id="1841864"/>
    <lineage>
        <taxon>Bacteria</taxon>
        <taxon>Pseudomonadati</taxon>
        <taxon>Bacteroidota</taxon>
        <taxon>Bacteroidia</taxon>
        <taxon>Bacteroidales</taxon>
        <taxon>Prevotellaceae</taxon>
        <taxon>Marseilla</taxon>
    </lineage>
</organism>
<name>A0A938WKP2_9BACT</name>
<proteinExistence type="predicted"/>
<dbReference type="InterPro" id="IPR001173">
    <property type="entry name" value="Glyco_trans_2-like"/>
</dbReference>
<dbReference type="InterPro" id="IPR029044">
    <property type="entry name" value="Nucleotide-diphossugar_trans"/>
</dbReference>
<dbReference type="PANTHER" id="PTHR22916:SF3">
    <property type="entry name" value="UDP-GLCNAC:BETAGAL BETA-1,3-N-ACETYLGLUCOSAMINYLTRANSFERASE-LIKE PROTEIN 1"/>
    <property type="match status" value="1"/>
</dbReference>
<dbReference type="RefSeq" id="WP_205108101.1">
    <property type="nucleotide sequence ID" value="NZ_JACJJL010000004.1"/>
</dbReference>
<comment type="caution">
    <text evidence="2">The sequence shown here is derived from an EMBL/GenBank/DDBJ whole genome shotgun (WGS) entry which is preliminary data.</text>
</comment>
<evidence type="ECO:0000259" key="1">
    <source>
        <dbReference type="Pfam" id="PF00535"/>
    </source>
</evidence>
<dbReference type="Proteomes" id="UP000764045">
    <property type="component" value="Unassembled WGS sequence"/>
</dbReference>
<feature type="domain" description="Glycosyltransferase 2-like" evidence="1">
    <location>
        <begin position="9"/>
        <end position="134"/>
    </location>
</feature>
<sequence length="322" mass="36584">MDTSKTVDVVMCTYNGERYLREQLDSIIGQTYPIHRLIVQDDRSTDGTVAIVREYAARYPFISLYVNGRNLGYNLNFKSAVMRATADFVAISDQDDVWFADKIARQVEAIGGHNICFSAHVRGSRLEGARRVEPQHSLKALLFHGFAGHTMLLRRDYVQREGAWLDCIIYDWSLALNAYFYRDKAITYIAEPLNWHRTHPDEAARRVGGGPSVGAAAAALGPLAPYVVGYRHYRQLQHKGKWRRLYTHVCAQTASDALRTEHTMARCMLSPGALPLLRLCLCCMRHRRSTYYNKAKAGGLMGAVRGFFYPLIFAYRNSDFDD</sequence>
<protein>
    <submittedName>
        <fullName evidence="2">Glycosyltransferase</fullName>
    </submittedName>
</protein>
<dbReference type="Gene3D" id="3.90.550.10">
    <property type="entry name" value="Spore Coat Polysaccharide Biosynthesis Protein SpsA, Chain A"/>
    <property type="match status" value="1"/>
</dbReference>
<dbReference type="SUPFAM" id="SSF53448">
    <property type="entry name" value="Nucleotide-diphospho-sugar transferases"/>
    <property type="match status" value="1"/>
</dbReference>
<evidence type="ECO:0000313" key="2">
    <source>
        <dbReference type="EMBL" id="MBM6660900.1"/>
    </source>
</evidence>
<dbReference type="PANTHER" id="PTHR22916">
    <property type="entry name" value="GLYCOSYLTRANSFERASE"/>
    <property type="match status" value="1"/>
</dbReference>
<dbReference type="EMBL" id="JACJJL010000004">
    <property type="protein sequence ID" value="MBM6660900.1"/>
    <property type="molecule type" value="Genomic_DNA"/>
</dbReference>
<dbReference type="Pfam" id="PF00535">
    <property type="entry name" value="Glycos_transf_2"/>
    <property type="match status" value="1"/>
</dbReference>
<dbReference type="AlphaFoldDB" id="A0A938WKP2"/>
<reference evidence="2 3" key="1">
    <citation type="journal article" date="2021" name="Sci. Rep.">
        <title>The distribution of antibiotic resistance genes in chicken gut microbiota commensals.</title>
        <authorList>
            <person name="Juricova H."/>
            <person name="Matiasovicova J."/>
            <person name="Kubasova T."/>
            <person name="Cejkova D."/>
            <person name="Rychlik I."/>
        </authorList>
    </citation>
    <scope>NUCLEOTIDE SEQUENCE [LARGE SCALE GENOMIC DNA]</scope>
    <source>
        <strain evidence="2 3">An819</strain>
    </source>
</reference>